<evidence type="ECO:0000256" key="2">
    <source>
        <dbReference type="ARBA" id="ARBA00023125"/>
    </source>
</evidence>
<dbReference type="Pfam" id="PF09339">
    <property type="entry name" value="HTH_IclR"/>
    <property type="match status" value="1"/>
</dbReference>
<accession>A0A2V5LA05</accession>
<evidence type="ECO:0000313" key="6">
    <source>
        <dbReference type="EMBL" id="PYI66543.1"/>
    </source>
</evidence>
<dbReference type="InterPro" id="IPR036390">
    <property type="entry name" value="WH_DNA-bd_sf"/>
</dbReference>
<dbReference type="PANTHER" id="PTHR30136">
    <property type="entry name" value="HELIX-TURN-HELIX TRANSCRIPTIONAL REGULATOR, ICLR FAMILY"/>
    <property type="match status" value="1"/>
</dbReference>
<dbReference type="InterPro" id="IPR050707">
    <property type="entry name" value="HTH_MetabolicPath_Reg"/>
</dbReference>
<evidence type="ECO:0000259" key="4">
    <source>
        <dbReference type="PROSITE" id="PS51077"/>
    </source>
</evidence>
<keyword evidence="3" id="KW-0804">Transcription</keyword>
<dbReference type="Gene3D" id="1.10.10.10">
    <property type="entry name" value="Winged helix-like DNA-binding domain superfamily/Winged helix DNA-binding domain"/>
    <property type="match status" value="1"/>
</dbReference>
<keyword evidence="2" id="KW-0238">DNA-binding</keyword>
<keyword evidence="1" id="KW-0805">Transcription regulation</keyword>
<comment type="caution">
    <text evidence="6">The sequence shown here is derived from an EMBL/GenBank/DDBJ whole genome shotgun (WGS) entry which is preliminary data.</text>
</comment>
<dbReference type="AlphaFoldDB" id="A0A2V5LA05"/>
<dbReference type="InterPro" id="IPR014757">
    <property type="entry name" value="Tscrpt_reg_IclR_C"/>
</dbReference>
<evidence type="ECO:0000259" key="5">
    <source>
        <dbReference type="PROSITE" id="PS51078"/>
    </source>
</evidence>
<dbReference type="Pfam" id="PF01614">
    <property type="entry name" value="IclR_C"/>
    <property type="match status" value="1"/>
</dbReference>
<dbReference type="Gene3D" id="3.30.450.40">
    <property type="match status" value="1"/>
</dbReference>
<evidence type="ECO:0000313" key="7">
    <source>
        <dbReference type="Proteomes" id="UP000247832"/>
    </source>
</evidence>
<dbReference type="GO" id="GO:0003700">
    <property type="term" value="F:DNA-binding transcription factor activity"/>
    <property type="evidence" value="ECO:0007669"/>
    <property type="project" value="TreeGrafter"/>
</dbReference>
<protein>
    <submittedName>
        <fullName evidence="6">IclR family transcriptional regulator</fullName>
    </submittedName>
</protein>
<dbReference type="RefSeq" id="WP_110501501.1">
    <property type="nucleotide sequence ID" value="NZ_QJVD01000014.1"/>
</dbReference>
<evidence type="ECO:0000256" key="3">
    <source>
        <dbReference type="ARBA" id="ARBA00023163"/>
    </source>
</evidence>
<dbReference type="OrthoDB" id="8479143at2"/>
<reference evidence="6 7" key="1">
    <citation type="submission" date="2018-05" db="EMBL/GenBank/DDBJ databases">
        <title>Genetic diversity of glacier-inhabiting Cryobacterium bacteria in China and description of Cryobacterium mengkeensis sp. nov. and Arthrobacter glacialis sp. nov.</title>
        <authorList>
            <person name="Liu Q."/>
            <person name="Xin Y.-H."/>
        </authorList>
    </citation>
    <scope>NUCLEOTIDE SEQUENCE [LARGE SCALE GENOMIC DNA]</scope>
    <source>
        <strain evidence="6 7">LI2</strain>
    </source>
</reference>
<dbReference type="InterPro" id="IPR036388">
    <property type="entry name" value="WH-like_DNA-bd_sf"/>
</dbReference>
<proteinExistence type="predicted"/>
<dbReference type="InterPro" id="IPR005471">
    <property type="entry name" value="Tscrpt_reg_IclR_N"/>
</dbReference>
<organism evidence="6 7">
    <name type="scientific">Arthrobacter livingstonensis</name>
    <dbReference type="NCBI Taxonomy" id="670078"/>
    <lineage>
        <taxon>Bacteria</taxon>
        <taxon>Bacillati</taxon>
        <taxon>Actinomycetota</taxon>
        <taxon>Actinomycetes</taxon>
        <taxon>Micrococcales</taxon>
        <taxon>Micrococcaceae</taxon>
        <taxon>Arthrobacter</taxon>
    </lineage>
</organism>
<gene>
    <name evidence="6" type="ORF">CVV68_13300</name>
</gene>
<keyword evidence="7" id="KW-1185">Reference proteome</keyword>
<dbReference type="Proteomes" id="UP000247832">
    <property type="component" value="Unassembled WGS sequence"/>
</dbReference>
<evidence type="ECO:0000256" key="1">
    <source>
        <dbReference type="ARBA" id="ARBA00023015"/>
    </source>
</evidence>
<dbReference type="GO" id="GO:0003677">
    <property type="term" value="F:DNA binding"/>
    <property type="evidence" value="ECO:0007669"/>
    <property type="project" value="UniProtKB-KW"/>
</dbReference>
<feature type="domain" description="HTH iclR-type" evidence="4">
    <location>
        <begin position="10"/>
        <end position="72"/>
    </location>
</feature>
<dbReference type="PROSITE" id="PS51077">
    <property type="entry name" value="HTH_ICLR"/>
    <property type="match status" value="1"/>
</dbReference>
<dbReference type="SUPFAM" id="SSF46785">
    <property type="entry name" value="Winged helix' DNA-binding domain"/>
    <property type="match status" value="1"/>
</dbReference>
<dbReference type="PANTHER" id="PTHR30136:SF35">
    <property type="entry name" value="HTH-TYPE TRANSCRIPTIONAL REGULATOR RV1719"/>
    <property type="match status" value="1"/>
</dbReference>
<dbReference type="SMART" id="SM00346">
    <property type="entry name" value="HTH_ICLR"/>
    <property type="match status" value="1"/>
</dbReference>
<sequence>MNSPNVPAQVPAAKNVLSVLRYVASQGGPVGAAAIARDVDLPRSTTYHLLAALVDDGFVVHLPEERKYALGVTAHELGTGYSRQAPLQRIARFPLAQLVARTRRTAHLAVMHGREVIYVIEEQAKRQSSLVTDAGVRLPAHLTASGRAMLASMSAVQLAALYPGPEAFPTRYESGVHSVEALNELLGRIRDRGFSWEQDEVTDGFSSLAVPVLDRSGYAVASVTLTVANRPALSPAAAARNANEGIAPERTVHLEDLATQWLPEVRRCAAEISRRLRPSG</sequence>
<dbReference type="GO" id="GO:0045892">
    <property type="term" value="P:negative regulation of DNA-templated transcription"/>
    <property type="evidence" value="ECO:0007669"/>
    <property type="project" value="TreeGrafter"/>
</dbReference>
<dbReference type="EMBL" id="QJVD01000014">
    <property type="protein sequence ID" value="PYI66543.1"/>
    <property type="molecule type" value="Genomic_DNA"/>
</dbReference>
<dbReference type="PROSITE" id="PS51078">
    <property type="entry name" value="ICLR_ED"/>
    <property type="match status" value="1"/>
</dbReference>
<name>A0A2V5LA05_9MICC</name>
<dbReference type="InterPro" id="IPR029016">
    <property type="entry name" value="GAF-like_dom_sf"/>
</dbReference>
<feature type="domain" description="IclR-ED" evidence="5">
    <location>
        <begin position="73"/>
        <end position="278"/>
    </location>
</feature>
<dbReference type="SUPFAM" id="SSF55781">
    <property type="entry name" value="GAF domain-like"/>
    <property type="match status" value="1"/>
</dbReference>